<dbReference type="EMBL" id="OIVN01001369">
    <property type="protein sequence ID" value="SPC93168.1"/>
    <property type="molecule type" value="Genomic_DNA"/>
</dbReference>
<accession>A0A2N9G0T7</accession>
<reference evidence="1" key="1">
    <citation type="submission" date="2018-02" db="EMBL/GenBank/DDBJ databases">
        <authorList>
            <person name="Cohen D.B."/>
            <person name="Kent A.D."/>
        </authorList>
    </citation>
    <scope>NUCLEOTIDE SEQUENCE</scope>
</reference>
<sequence length="159" mass="18489">MEIYCSLNMYEANDNPQTLLSDTTMLTICFYMTERYQLKIQPSQGVEIIVEDIISPELCAYVKIPLFVTPLNSLRQKYLSRELSKLNLDPTVREYLKEQIESWVLGEVERNGMFKEGFQVVAELQVFKVESVYKEEFDRHACQIHGSDGADLLHWDIPS</sequence>
<protein>
    <submittedName>
        <fullName evidence="1">Uncharacterized protein</fullName>
    </submittedName>
</protein>
<name>A0A2N9G0T7_FAGSY</name>
<dbReference type="AlphaFoldDB" id="A0A2N9G0T7"/>
<proteinExistence type="predicted"/>
<gene>
    <name evidence="1" type="ORF">FSB_LOCUS21050</name>
</gene>
<evidence type="ECO:0000313" key="1">
    <source>
        <dbReference type="EMBL" id="SPC93168.1"/>
    </source>
</evidence>
<organism evidence="1">
    <name type="scientific">Fagus sylvatica</name>
    <name type="common">Beechnut</name>
    <dbReference type="NCBI Taxonomy" id="28930"/>
    <lineage>
        <taxon>Eukaryota</taxon>
        <taxon>Viridiplantae</taxon>
        <taxon>Streptophyta</taxon>
        <taxon>Embryophyta</taxon>
        <taxon>Tracheophyta</taxon>
        <taxon>Spermatophyta</taxon>
        <taxon>Magnoliopsida</taxon>
        <taxon>eudicotyledons</taxon>
        <taxon>Gunneridae</taxon>
        <taxon>Pentapetalae</taxon>
        <taxon>rosids</taxon>
        <taxon>fabids</taxon>
        <taxon>Fagales</taxon>
        <taxon>Fagaceae</taxon>
        <taxon>Fagus</taxon>
    </lineage>
</organism>